<comment type="caution">
    <text evidence="3">The sequence shown here is derived from an EMBL/GenBank/DDBJ whole genome shotgun (WGS) entry which is preliminary data.</text>
</comment>
<reference evidence="4 5" key="1">
    <citation type="submission" date="2015-01" db="EMBL/GenBank/DDBJ databases">
        <title>Evolution of Trichinella species and genotypes.</title>
        <authorList>
            <person name="Korhonen P.K."/>
            <person name="Edoardo P."/>
            <person name="Giuseppe L.R."/>
            <person name="Gasser R.B."/>
        </authorList>
    </citation>
    <scope>NUCLEOTIDE SEQUENCE [LARGE SCALE GENOMIC DNA]</scope>
    <source>
        <strain evidence="1">ISS13</strain>
        <strain evidence="3">ISS176</strain>
        <strain evidence="2">ISS588</strain>
    </source>
</reference>
<keyword evidence="5" id="KW-1185">Reference proteome</keyword>
<proteinExistence type="predicted"/>
<dbReference type="Proteomes" id="UP000054805">
    <property type="component" value="Unassembled WGS sequence"/>
</dbReference>
<gene>
    <name evidence="1" type="ORF">T4A_1456</name>
    <name evidence="2" type="ORF">T4B_2721</name>
    <name evidence="3" type="ORF">T4C_6694</name>
</gene>
<evidence type="ECO:0000313" key="1">
    <source>
        <dbReference type="EMBL" id="KRY65284.1"/>
    </source>
</evidence>
<dbReference type="EMBL" id="JYDV01000189">
    <property type="protein sequence ID" value="KRZ25917.1"/>
    <property type="molecule type" value="Genomic_DNA"/>
</dbReference>
<evidence type="ECO:0000313" key="5">
    <source>
        <dbReference type="Proteomes" id="UP000054805"/>
    </source>
</evidence>
<evidence type="ECO:0000313" key="4">
    <source>
        <dbReference type="Proteomes" id="UP000054632"/>
    </source>
</evidence>
<dbReference type="EMBL" id="JYDR01000219">
    <property type="protein sequence ID" value="KRY65284.1"/>
    <property type="molecule type" value="Genomic_DNA"/>
</dbReference>
<organism evidence="3 6">
    <name type="scientific">Trichinella pseudospiralis</name>
    <name type="common">Parasitic roundworm</name>
    <dbReference type="NCBI Taxonomy" id="6337"/>
    <lineage>
        <taxon>Eukaryota</taxon>
        <taxon>Metazoa</taxon>
        <taxon>Ecdysozoa</taxon>
        <taxon>Nematoda</taxon>
        <taxon>Enoplea</taxon>
        <taxon>Dorylaimia</taxon>
        <taxon>Trichinellida</taxon>
        <taxon>Trichinellidae</taxon>
        <taxon>Trichinella</taxon>
    </lineage>
</organism>
<dbReference type="Proteomes" id="UP000054632">
    <property type="component" value="Unassembled WGS sequence"/>
</dbReference>
<protein>
    <submittedName>
        <fullName evidence="3">Uncharacterized protein</fullName>
    </submittedName>
</protein>
<dbReference type="EMBL" id="JYDS01000382">
    <property type="protein sequence ID" value="KRZ09357.1"/>
    <property type="molecule type" value="Genomic_DNA"/>
</dbReference>
<accession>A0A0V1ITQ3</accession>
<dbReference type="Proteomes" id="UP000054826">
    <property type="component" value="Unassembled WGS sequence"/>
</dbReference>
<name>A0A0V1ITQ3_TRIPS</name>
<evidence type="ECO:0000313" key="6">
    <source>
        <dbReference type="Proteomes" id="UP000054826"/>
    </source>
</evidence>
<dbReference type="AlphaFoldDB" id="A0A0V1ITQ3"/>
<sequence>MTAKGCTHPVLRYCSGILPSLVVLKLTLGTTGLVGRRKIYCTASWTEYRCPTAKQLRLVQNSIRWVDLISRQRAELAVRRRNAAPERLCQDLVAFLKIPNQTESEHLKYVPTRTRSKL</sequence>
<evidence type="ECO:0000313" key="3">
    <source>
        <dbReference type="EMBL" id="KRZ25917.1"/>
    </source>
</evidence>
<evidence type="ECO:0000313" key="2">
    <source>
        <dbReference type="EMBL" id="KRZ09357.1"/>
    </source>
</evidence>